<reference evidence="1 2" key="1">
    <citation type="submission" date="2021-03" db="EMBL/GenBank/DDBJ databases">
        <title>Genomic Encyclopedia of Type Strains, Phase IV (KMG-IV): sequencing the most valuable type-strain genomes for metagenomic binning, comparative biology and taxonomic classification.</title>
        <authorList>
            <person name="Goeker M."/>
        </authorList>
    </citation>
    <scope>NUCLEOTIDE SEQUENCE [LARGE SCALE GENOMIC DNA]</scope>
    <source>
        <strain evidence="1 2">DSM 26806</strain>
    </source>
</reference>
<evidence type="ECO:0000313" key="1">
    <source>
        <dbReference type="EMBL" id="MBP1999032.1"/>
    </source>
</evidence>
<proteinExistence type="predicted"/>
<sequence>MTEYSLDKVVYTSCVQEAFGPIVELQDEKGHASYYRIEKEFDIAGQAYVVLLPDDEGKAEEPEILKIVTSPEGQLELVTIDDDDEWENISELYDELSFPE</sequence>
<dbReference type="Pfam" id="PF06949">
    <property type="entry name" value="DUF1292"/>
    <property type="match status" value="1"/>
</dbReference>
<evidence type="ECO:0000313" key="2">
    <source>
        <dbReference type="Proteomes" id="UP001519288"/>
    </source>
</evidence>
<protein>
    <submittedName>
        <fullName evidence="1">Uncharacterized protein YrzB (UPF0473 family)</fullName>
    </submittedName>
</protein>
<gene>
    <name evidence="1" type="ORF">J2Z69_000051</name>
</gene>
<comment type="caution">
    <text evidence="1">The sequence shown here is derived from an EMBL/GenBank/DDBJ whole genome shotgun (WGS) entry which is preliminary data.</text>
</comment>
<dbReference type="Proteomes" id="UP001519288">
    <property type="component" value="Unassembled WGS sequence"/>
</dbReference>
<dbReference type="InterPro" id="IPR009711">
    <property type="entry name" value="UPF0473"/>
</dbReference>
<organism evidence="1 2">
    <name type="scientific">Paenibacillus shirakamiensis</name>
    <dbReference type="NCBI Taxonomy" id="1265935"/>
    <lineage>
        <taxon>Bacteria</taxon>
        <taxon>Bacillati</taxon>
        <taxon>Bacillota</taxon>
        <taxon>Bacilli</taxon>
        <taxon>Bacillales</taxon>
        <taxon>Paenibacillaceae</taxon>
        <taxon>Paenibacillus</taxon>
    </lineage>
</organism>
<accession>A0ABS4JBE0</accession>
<keyword evidence="2" id="KW-1185">Reference proteome</keyword>
<name>A0ABS4JBE0_9BACL</name>
<dbReference type="EMBL" id="JAGGLD010000001">
    <property type="protein sequence ID" value="MBP1999032.1"/>
    <property type="molecule type" value="Genomic_DNA"/>
</dbReference>